<feature type="domain" description="Histidine kinase" evidence="9">
    <location>
        <begin position="220"/>
        <end position="420"/>
    </location>
</feature>
<evidence type="ECO:0000259" key="9">
    <source>
        <dbReference type="PROSITE" id="PS50109"/>
    </source>
</evidence>
<dbReference type="EMBL" id="CP042476">
    <property type="protein sequence ID" value="QED36891.1"/>
    <property type="molecule type" value="Genomic_DNA"/>
</dbReference>
<dbReference type="InterPro" id="IPR036890">
    <property type="entry name" value="HATPase_C_sf"/>
</dbReference>
<dbReference type="GO" id="GO:0005886">
    <property type="term" value="C:plasma membrane"/>
    <property type="evidence" value="ECO:0007669"/>
    <property type="project" value="TreeGrafter"/>
</dbReference>
<dbReference type="CDD" id="cd00082">
    <property type="entry name" value="HisKA"/>
    <property type="match status" value="1"/>
</dbReference>
<evidence type="ECO:0000313" key="10">
    <source>
        <dbReference type="EMBL" id="QED36891.1"/>
    </source>
</evidence>
<dbReference type="InterPro" id="IPR050428">
    <property type="entry name" value="TCS_sensor_his_kinase"/>
</dbReference>
<evidence type="ECO:0000256" key="1">
    <source>
        <dbReference type="ARBA" id="ARBA00000085"/>
    </source>
</evidence>
<dbReference type="RefSeq" id="WP_146831167.1">
    <property type="nucleotide sequence ID" value="NZ_CP042476.1"/>
</dbReference>
<dbReference type="SUPFAM" id="SSF47384">
    <property type="entry name" value="Homodimeric domain of signal transducing histidine kinase"/>
    <property type="match status" value="1"/>
</dbReference>
<evidence type="ECO:0000313" key="11">
    <source>
        <dbReference type="Proteomes" id="UP000321954"/>
    </source>
</evidence>
<accession>A0A5B8YH31</accession>
<keyword evidence="8" id="KW-0472">Membrane</keyword>
<evidence type="ECO:0000256" key="2">
    <source>
        <dbReference type="ARBA" id="ARBA00012438"/>
    </source>
</evidence>
<dbReference type="InterPro" id="IPR003594">
    <property type="entry name" value="HATPase_dom"/>
</dbReference>
<dbReference type="Proteomes" id="UP000321954">
    <property type="component" value="Chromosome"/>
</dbReference>
<dbReference type="OrthoDB" id="1522504at2"/>
<keyword evidence="7 8" id="KW-1133">Transmembrane helix</keyword>
<keyword evidence="11" id="KW-1185">Reference proteome</keyword>
<evidence type="ECO:0000256" key="3">
    <source>
        <dbReference type="ARBA" id="ARBA00022553"/>
    </source>
</evidence>
<dbReference type="InterPro" id="IPR005467">
    <property type="entry name" value="His_kinase_dom"/>
</dbReference>
<protein>
    <recommendedName>
        <fullName evidence="2">histidine kinase</fullName>
        <ecNumber evidence="2">2.7.13.3</ecNumber>
    </recommendedName>
</protein>
<feature type="transmembrane region" description="Helical" evidence="8">
    <location>
        <begin position="135"/>
        <end position="158"/>
    </location>
</feature>
<feature type="transmembrane region" description="Helical" evidence="8">
    <location>
        <begin position="7"/>
        <end position="28"/>
    </location>
</feature>
<evidence type="ECO:0000256" key="5">
    <source>
        <dbReference type="ARBA" id="ARBA00022692"/>
    </source>
</evidence>
<dbReference type="InterPro" id="IPR003661">
    <property type="entry name" value="HisK_dim/P_dom"/>
</dbReference>
<dbReference type="SUPFAM" id="SSF55874">
    <property type="entry name" value="ATPase domain of HSP90 chaperone/DNA topoisomerase II/histidine kinase"/>
    <property type="match status" value="1"/>
</dbReference>
<evidence type="ECO:0000256" key="6">
    <source>
        <dbReference type="ARBA" id="ARBA00022777"/>
    </source>
</evidence>
<dbReference type="AlphaFoldDB" id="A0A5B8YH31"/>
<dbReference type="Pfam" id="PF02518">
    <property type="entry name" value="HATPase_c"/>
    <property type="match status" value="1"/>
</dbReference>
<reference evidence="10 11" key="1">
    <citation type="submission" date="2019-08" db="EMBL/GenBank/DDBJ databases">
        <title>Antarcticibacterium arcticum sp. nov., a bacterium isolated from marine sediment of the Canadian Beaufort Sea.</title>
        <authorList>
            <person name="Lee Y.M."/>
            <person name="Baek K."/>
            <person name="Lee D.-H."/>
            <person name="Shin S.C."/>
            <person name="Jin Y.K."/>
            <person name="Park Y."/>
        </authorList>
    </citation>
    <scope>NUCLEOTIDE SEQUENCE [LARGE SCALE GENOMIC DNA]</scope>
    <source>
        <strain evidence="10 11">PAMC 28998</strain>
    </source>
</reference>
<gene>
    <name evidence="10" type="ORF">FK178_03820</name>
</gene>
<evidence type="ECO:0000256" key="8">
    <source>
        <dbReference type="SAM" id="Phobius"/>
    </source>
</evidence>
<dbReference type="SMART" id="SM00388">
    <property type="entry name" value="HisKA"/>
    <property type="match status" value="1"/>
</dbReference>
<sequence>MKLLNLTTLYLAGLLFLLLTLWAVIFYFQMLDEIYDSLDDGLENQKILIMEQAGMDPSILDRPAFNEGAYIIQKVEFNQFKNFRESYRDTLMYMQNEEDFEPVRLLESVFKQDDSYYKIKVITSMVEEDDLVKELLISLLLLYLGLIGSILIMNNLLLKKIWNPFYVLLAQLRTVKIQDKKKAEFITSRVEEFQYLGLEMKKFIDQAQERYHNQKEFIENSSHEMQTPLAIAINNLEELTETPGLKKAQVDLIAKTLNKLESLTRFNKSLLLLSKIKNQQFLEFESINFNELIKNVIEDFKDIAQHRNVEIVLIEQGEVKIEMNKELAEILFTNLLKNAIIYNGTNETVTIQVLANSVNISNTSNFALDKEKLFNRFGNFNASSSSNGLGLAIVKAIADIYSFRVDYKFEERLHTFSINF</sequence>
<dbReference type="InterPro" id="IPR036097">
    <property type="entry name" value="HisK_dim/P_sf"/>
</dbReference>
<dbReference type="Gene3D" id="3.30.565.10">
    <property type="entry name" value="Histidine kinase-like ATPase, C-terminal domain"/>
    <property type="match status" value="1"/>
</dbReference>
<keyword evidence="6 10" id="KW-0418">Kinase</keyword>
<dbReference type="GO" id="GO:0000155">
    <property type="term" value="F:phosphorelay sensor kinase activity"/>
    <property type="evidence" value="ECO:0007669"/>
    <property type="project" value="InterPro"/>
</dbReference>
<dbReference type="KEGG" id="anp:FK178_03820"/>
<keyword evidence="4" id="KW-0808">Transferase</keyword>
<dbReference type="Pfam" id="PF00512">
    <property type="entry name" value="HisKA"/>
    <property type="match status" value="1"/>
</dbReference>
<dbReference type="EC" id="2.7.13.3" evidence="2"/>
<dbReference type="Gene3D" id="1.10.287.130">
    <property type="match status" value="1"/>
</dbReference>
<comment type="catalytic activity">
    <reaction evidence="1">
        <text>ATP + protein L-histidine = ADP + protein N-phospho-L-histidine.</text>
        <dbReference type="EC" id="2.7.13.3"/>
    </reaction>
</comment>
<dbReference type="PROSITE" id="PS50109">
    <property type="entry name" value="HIS_KIN"/>
    <property type="match status" value="1"/>
</dbReference>
<dbReference type="PANTHER" id="PTHR45436">
    <property type="entry name" value="SENSOR HISTIDINE KINASE YKOH"/>
    <property type="match status" value="1"/>
</dbReference>
<proteinExistence type="predicted"/>
<evidence type="ECO:0000256" key="7">
    <source>
        <dbReference type="ARBA" id="ARBA00022989"/>
    </source>
</evidence>
<keyword evidence="5 8" id="KW-0812">Transmembrane</keyword>
<organism evidence="10 11">
    <name type="scientific">Antarcticibacterium arcticum</name>
    <dbReference type="NCBI Taxonomy" id="2585771"/>
    <lineage>
        <taxon>Bacteria</taxon>
        <taxon>Pseudomonadati</taxon>
        <taxon>Bacteroidota</taxon>
        <taxon>Flavobacteriia</taxon>
        <taxon>Flavobacteriales</taxon>
        <taxon>Flavobacteriaceae</taxon>
        <taxon>Antarcticibacterium</taxon>
    </lineage>
</organism>
<name>A0A5B8YH31_9FLAO</name>
<keyword evidence="3" id="KW-0597">Phosphoprotein</keyword>
<dbReference type="PANTHER" id="PTHR45436:SF5">
    <property type="entry name" value="SENSOR HISTIDINE KINASE TRCS"/>
    <property type="match status" value="1"/>
</dbReference>
<evidence type="ECO:0000256" key="4">
    <source>
        <dbReference type="ARBA" id="ARBA00022679"/>
    </source>
</evidence>